<feature type="non-terminal residue" evidence="1">
    <location>
        <position position="105"/>
    </location>
</feature>
<organism evidence="1 2">
    <name type="scientific">Datura stramonium</name>
    <name type="common">Jimsonweed</name>
    <name type="synonym">Common thornapple</name>
    <dbReference type="NCBI Taxonomy" id="4076"/>
    <lineage>
        <taxon>Eukaryota</taxon>
        <taxon>Viridiplantae</taxon>
        <taxon>Streptophyta</taxon>
        <taxon>Embryophyta</taxon>
        <taxon>Tracheophyta</taxon>
        <taxon>Spermatophyta</taxon>
        <taxon>Magnoliopsida</taxon>
        <taxon>eudicotyledons</taxon>
        <taxon>Gunneridae</taxon>
        <taxon>Pentapetalae</taxon>
        <taxon>asterids</taxon>
        <taxon>lamiids</taxon>
        <taxon>Solanales</taxon>
        <taxon>Solanaceae</taxon>
        <taxon>Solanoideae</taxon>
        <taxon>Datureae</taxon>
        <taxon>Datura</taxon>
    </lineage>
</organism>
<keyword evidence="2" id="KW-1185">Reference proteome</keyword>
<proteinExistence type="predicted"/>
<feature type="non-terminal residue" evidence="1">
    <location>
        <position position="1"/>
    </location>
</feature>
<accession>A0ABS8VMH5</accession>
<gene>
    <name evidence="1" type="ORF">HAX54_040298</name>
</gene>
<sequence>NSQGNLSMDALSVGLLVNCHLEVQVALNVECWESSPALERYDETWASERCSGMKRPLFKLIVQQPANTHSLLSIIVAITTVMPSAQLQKNCPSQTLARSVTPHTR</sequence>
<protein>
    <submittedName>
        <fullName evidence="1">Uncharacterized protein</fullName>
    </submittedName>
</protein>
<reference evidence="1 2" key="1">
    <citation type="journal article" date="2021" name="BMC Genomics">
        <title>Datura genome reveals duplications of psychoactive alkaloid biosynthetic genes and high mutation rate following tissue culture.</title>
        <authorList>
            <person name="Rajewski A."/>
            <person name="Carter-House D."/>
            <person name="Stajich J."/>
            <person name="Litt A."/>
        </authorList>
    </citation>
    <scope>NUCLEOTIDE SEQUENCE [LARGE SCALE GENOMIC DNA]</scope>
    <source>
        <strain evidence="1">AR-01</strain>
    </source>
</reference>
<name>A0ABS8VMH5_DATST</name>
<evidence type="ECO:0000313" key="2">
    <source>
        <dbReference type="Proteomes" id="UP000823775"/>
    </source>
</evidence>
<dbReference type="Proteomes" id="UP000823775">
    <property type="component" value="Unassembled WGS sequence"/>
</dbReference>
<dbReference type="EMBL" id="JACEIK010005672">
    <property type="protein sequence ID" value="MCE0481998.1"/>
    <property type="molecule type" value="Genomic_DNA"/>
</dbReference>
<evidence type="ECO:0000313" key="1">
    <source>
        <dbReference type="EMBL" id="MCE0481998.1"/>
    </source>
</evidence>
<comment type="caution">
    <text evidence="1">The sequence shown here is derived from an EMBL/GenBank/DDBJ whole genome shotgun (WGS) entry which is preliminary data.</text>
</comment>